<keyword evidence="3" id="KW-1185">Reference proteome</keyword>
<keyword evidence="1" id="KW-0812">Transmembrane</keyword>
<organism evidence="2 3">
    <name type="scientific">Arsenicicoccus bolidensis</name>
    <dbReference type="NCBI Taxonomy" id="229480"/>
    <lineage>
        <taxon>Bacteria</taxon>
        <taxon>Bacillati</taxon>
        <taxon>Actinomycetota</taxon>
        <taxon>Actinomycetes</taxon>
        <taxon>Micrococcales</taxon>
        <taxon>Intrasporangiaceae</taxon>
        <taxon>Arsenicicoccus</taxon>
    </lineage>
</organism>
<evidence type="ECO:0000313" key="2">
    <source>
        <dbReference type="EMBL" id="MCG7320344.1"/>
    </source>
</evidence>
<feature type="transmembrane region" description="Helical" evidence="1">
    <location>
        <begin position="97"/>
        <end position="114"/>
    </location>
</feature>
<evidence type="ECO:0000256" key="1">
    <source>
        <dbReference type="SAM" id="Phobius"/>
    </source>
</evidence>
<proteinExistence type="predicted"/>
<feature type="transmembrane region" description="Helical" evidence="1">
    <location>
        <begin position="121"/>
        <end position="138"/>
    </location>
</feature>
<gene>
    <name evidence="2" type="ORF">MHL29_00300</name>
</gene>
<feature type="transmembrane region" description="Helical" evidence="1">
    <location>
        <begin position="144"/>
        <end position="166"/>
    </location>
</feature>
<feature type="transmembrane region" description="Helical" evidence="1">
    <location>
        <begin position="360"/>
        <end position="380"/>
    </location>
</feature>
<evidence type="ECO:0000313" key="3">
    <source>
        <dbReference type="Proteomes" id="UP001521931"/>
    </source>
</evidence>
<name>A0ABS9PXI8_9MICO</name>
<accession>A0ABS9PXI8</accession>
<keyword evidence="1" id="KW-0472">Membrane</keyword>
<keyword evidence="1" id="KW-1133">Transmembrane helix</keyword>
<feature type="transmembrane region" description="Helical" evidence="1">
    <location>
        <begin position="334"/>
        <end position="354"/>
    </location>
</feature>
<sequence>MAPPVGGLSAVALRAVHRNEATVTLVVRLTARLWLLVGTWGWADTPLRWALLALCVVHDLWLWSRLRAGRGPGVRWRVAADLVDATVWSLLGWAHYPHTAAVMVVIPLVAFVSARRLSTGLVLTAVTIGVTAAARSLVGSEPYLVVTTGFVLIGVLLGRSLVWLVAEEVRRHEALVERSAQASLAAARLAGRSAVVTGVGAEAIDQLQVTIFALGGAGVDEATELRKAVSQHKQQLGRATRAEAYYLRDACDVYSQATRSSEPDASRFTFFDVDPSAGTVVVSRSQARLLWQHLAGRGGGVVRVRSATVGPNGEVSVQVDDETVVLPAVDGQPLSLSVMAAGVAAMAAYVLILAVPQHSVVPAAIALPVAALLLLSTVVAHRVLRRWGPPGNPWWP</sequence>
<comment type="caution">
    <text evidence="2">The sequence shown here is derived from an EMBL/GenBank/DDBJ whole genome shotgun (WGS) entry which is preliminary data.</text>
</comment>
<dbReference type="EMBL" id="JAKRCV010000001">
    <property type="protein sequence ID" value="MCG7320344.1"/>
    <property type="molecule type" value="Genomic_DNA"/>
</dbReference>
<dbReference type="RefSeq" id="WP_239261300.1">
    <property type="nucleotide sequence ID" value="NZ_JAKRCV010000001.1"/>
</dbReference>
<dbReference type="Proteomes" id="UP001521931">
    <property type="component" value="Unassembled WGS sequence"/>
</dbReference>
<reference evidence="2 3" key="1">
    <citation type="submission" date="2022-02" db="EMBL/GenBank/DDBJ databases">
        <title>Uncovering new skin microbiome diversity through culturing and metagenomics.</title>
        <authorList>
            <person name="Conlan S."/>
            <person name="Deming C."/>
            <person name="Nisc Comparative Sequencing Program N."/>
            <person name="Segre J.A."/>
        </authorList>
    </citation>
    <scope>NUCLEOTIDE SEQUENCE [LARGE SCALE GENOMIC DNA]</scope>
    <source>
        <strain evidence="2 3">ACRQZ</strain>
    </source>
</reference>
<protein>
    <submittedName>
        <fullName evidence="2">Uncharacterized protein</fullName>
    </submittedName>
</protein>